<evidence type="ECO:0000256" key="1">
    <source>
        <dbReference type="ARBA" id="ARBA00004123"/>
    </source>
</evidence>
<dbReference type="PANTHER" id="PTHR46834:SF1">
    <property type="entry name" value="TRANSCRIPTION FACTOR BHLH10"/>
    <property type="match status" value="1"/>
</dbReference>
<dbReference type="InterPro" id="IPR045895">
    <property type="entry name" value="bHLH91-like"/>
</dbReference>
<sequence length="482" mass="53868">MYVETGCFDPNIMTEGTVGATTTAAEDGFSQTVSHNSFEENLRLSMEELSYQQQQQQHHHHPTHDHDVAAAATAMEFELRQQLAINNSHLMDNSYTVHEMQDTNMDNFHYHHHQDQHQIDISNGFDCNSNYQPTPDLLNLFNLPGCSASSFIPNSSISFSNPTQQPNSLNFLGEVPTATDNSSGAASVLYDSLFHLNQLPPQPPLFRDMFQSLPHGYNMPGSRMNGNSLFGTAGIDEREGINGGVYQDDGGHEFENNGVLEFSRGMSTCIGRAKDGETKHFATERHRRQHLNEKYKALRNLVPNPTKTDRASVVGDAIEYIKELLRTVNELKLLVDKKRCGRERSKRHKTEADCGTNGDVESCNMKPHGGDQADQSYNGSLRSSWLQRKSKDTEVDVRIIDDEVTIKLVQRKNNCLLLVSKVLDDLQLDLHHVAGGHIGDFFSFLFNTKIYEGSSVYASAIANKLIEGVDKQCAAIQPTSSY</sequence>
<dbReference type="InterPro" id="IPR011598">
    <property type="entry name" value="bHLH_dom"/>
</dbReference>
<dbReference type="Pfam" id="PF00010">
    <property type="entry name" value="HLH"/>
    <property type="match status" value="1"/>
</dbReference>
<comment type="subcellular location">
    <subcellularLocation>
        <location evidence="1">Nucleus</location>
    </subcellularLocation>
</comment>
<dbReference type="GO" id="GO:0006355">
    <property type="term" value="P:regulation of DNA-templated transcription"/>
    <property type="evidence" value="ECO:0007669"/>
    <property type="project" value="InterPro"/>
</dbReference>
<dbReference type="GO" id="GO:0046983">
    <property type="term" value="F:protein dimerization activity"/>
    <property type="evidence" value="ECO:0007669"/>
    <property type="project" value="InterPro"/>
</dbReference>
<evidence type="ECO:0000313" key="6">
    <source>
        <dbReference type="EMBL" id="SPC83428.1"/>
    </source>
</evidence>
<feature type="domain" description="BHLH" evidence="5">
    <location>
        <begin position="275"/>
        <end position="324"/>
    </location>
</feature>
<dbReference type="EMBL" id="OIVN01000646">
    <property type="protein sequence ID" value="SPC83428.1"/>
    <property type="molecule type" value="Genomic_DNA"/>
</dbReference>
<dbReference type="SUPFAM" id="SSF47459">
    <property type="entry name" value="HLH, helix-loop-helix DNA-binding domain"/>
    <property type="match status" value="1"/>
</dbReference>
<evidence type="ECO:0000259" key="5">
    <source>
        <dbReference type="PROSITE" id="PS50888"/>
    </source>
</evidence>
<dbReference type="GO" id="GO:0048658">
    <property type="term" value="P:anther wall tapetum development"/>
    <property type="evidence" value="ECO:0007669"/>
    <property type="project" value="InterPro"/>
</dbReference>
<keyword evidence="2" id="KW-0805">Transcription regulation</keyword>
<evidence type="ECO:0000256" key="2">
    <source>
        <dbReference type="ARBA" id="ARBA00023015"/>
    </source>
</evidence>
<dbReference type="Gene3D" id="4.10.280.10">
    <property type="entry name" value="Helix-loop-helix DNA-binding domain"/>
    <property type="match status" value="1"/>
</dbReference>
<dbReference type="InterPro" id="IPR036638">
    <property type="entry name" value="HLH_DNA-bd_sf"/>
</dbReference>
<dbReference type="PANTHER" id="PTHR46834">
    <property type="entry name" value="TRANSCRIPTION FACTOR BHLH91"/>
    <property type="match status" value="1"/>
</dbReference>
<name>A0A2N9F8E8_FAGSY</name>
<accession>A0A2N9F8E8</accession>
<keyword evidence="4" id="KW-0539">Nucleus</keyword>
<keyword evidence="3" id="KW-0804">Transcription</keyword>
<dbReference type="AlphaFoldDB" id="A0A2N9F8E8"/>
<dbReference type="GO" id="GO:0005634">
    <property type="term" value="C:nucleus"/>
    <property type="evidence" value="ECO:0007669"/>
    <property type="project" value="UniProtKB-SubCell"/>
</dbReference>
<dbReference type="InterPro" id="IPR045896">
    <property type="entry name" value="MYC1-like_bHLH"/>
</dbReference>
<gene>
    <name evidence="6" type="ORF">FSB_LOCUS11310</name>
</gene>
<dbReference type="PROSITE" id="PS50888">
    <property type="entry name" value="BHLH"/>
    <property type="match status" value="1"/>
</dbReference>
<evidence type="ECO:0000256" key="3">
    <source>
        <dbReference type="ARBA" id="ARBA00023163"/>
    </source>
</evidence>
<organism evidence="6">
    <name type="scientific">Fagus sylvatica</name>
    <name type="common">Beechnut</name>
    <dbReference type="NCBI Taxonomy" id="28930"/>
    <lineage>
        <taxon>Eukaryota</taxon>
        <taxon>Viridiplantae</taxon>
        <taxon>Streptophyta</taxon>
        <taxon>Embryophyta</taxon>
        <taxon>Tracheophyta</taxon>
        <taxon>Spermatophyta</taxon>
        <taxon>Magnoliopsida</taxon>
        <taxon>eudicotyledons</taxon>
        <taxon>Gunneridae</taxon>
        <taxon>Pentapetalae</taxon>
        <taxon>rosids</taxon>
        <taxon>fabids</taxon>
        <taxon>Fagales</taxon>
        <taxon>Fagaceae</taxon>
        <taxon>Fagus</taxon>
    </lineage>
</organism>
<dbReference type="SMART" id="SM00353">
    <property type="entry name" value="HLH"/>
    <property type="match status" value="1"/>
</dbReference>
<protein>
    <recommendedName>
        <fullName evidence="5">BHLH domain-containing protein</fullName>
    </recommendedName>
</protein>
<dbReference type="CDD" id="cd18918">
    <property type="entry name" value="bHLH_AtMYC1_like"/>
    <property type="match status" value="1"/>
</dbReference>
<evidence type="ECO:0000256" key="4">
    <source>
        <dbReference type="ARBA" id="ARBA00023242"/>
    </source>
</evidence>
<reference evidence="6" key="1">
    <citation type="submission" date="2018-02" db="EMBL/GenBank/DDBJ databases">
        <authorList>
            <person name="Cohen D.B."/>
            <person name="Kent A.D."/>
        </authorList>
    </citation>
    <scope>NUCLEOTIDE SEQUENCE</scope>
</reference>
<proteinExistence type="predicted"/>